<protein>
    <recommendedName>
        <fullName evidence="4">Tetraspanin</fullName>
    </recommendedName>
</protein>
<dbReference type="RefSeq" id="XP_052945998.1">
    <property type="nucleotide sequence ID" value="XM_053093149.1"/>
</dbReference>
<dbReference type="EMBL" id="JAKWFO010000005">
    <property type="protein sequence ID" value="KAI9636221.1"/>
    <property type="molecule type" value="Genomic_DNA"/>
</dbReference>
<proteinExistence type="predicted"/>
<evidence type="ECO:0000256" key="1">
    <source>
        <dbReference type="SAM" id="Phobius"/>
    </source>
</evidence>
<keyword evidence="1" id="KW-0472">Membrane</keyword>
<evidence type="ECO:0008006" key="4">
    <source>
        <dbReference type="Google" id="ProtNLM"/>
    </source>
</evidence>
<accession>A0AA38HC36</accession>
<keyword evidence="1" id="KW-1133">Transmembrane helix</keyword>
<feature type="transmembrane region" description="Helical" evidence="1">
    <location>
        <begin position="80"/>
        <end position="101"/>
    </location>
</feature>
<reference evidence="2" key="1">
    <citation type="journal article" date="2022" name="G3 (Bethesda)">
        <title>High quality genome of the basidiomycete yeast Dioszegia hungarica PDD-24b-2 isolated from cloud water.</title>
        <authorList>
            <person name="Jarrige D."/>
            <person name="Haridas S."/>
            <person name="Bleykasten-Grosshans C."/>
            <person name="Joly M."/>
            <person name="Nadalig T."/>
            <person name="Sancelme M."/>
            <person name="Vuilleumier S."/>
            <person name="Grigoriev I.V."/>
            <person name="Amato P."/>
            <person name="Bringel F."/>
        </authorList>
    </citation>
    <scope>NUCLEOTIDE SEQUENCE</scope>
    <source>
        <strain evidence="2">PDD-24b-2</strain>
    </source>
</reference>
<feature type="transmembrane region" description="Helical" evidence="1">
    <location>
        <begin position="175"/>
        <end position="198"/>
    </location>
</feature>
<name>A0AA38HC36_9TREE</name>
<feature type="transmembrane region" description="Helical" evidence="1">
    <location>
        <begin position="48"/>
        <end position="68"/>
    </location>
</feature>
<organism evidence="2 3">
    <name type="scientific">Dioszegia hungarica</name>
    <dbReference type="NCBI Taxonomy" id="4972"/>
    <lineage>
        <taxon>Eukaryota</taxon>
        <taxon>Fungi</taxon>
        <taxon>Dikarya</taxon>
        <taxon>Basidiomycota</taxon>
        <taxon>Agaricomycotina</taxon>
        <taxon>Tremellomycetes</taxon>
        <taxon>Tremellales</taxon>
        <taxon>Bulleribasidiaceae</taxon>
        <taxon>Dioszegia</taxon>
    </lineage>
</organism>
<dbReference type="GeneID" id="77732354"/>
<evidence type="ECO:0000313" key="3">
    <source>
        <dbReference type="Proteomes" id="UP001164286"/>
    </source>
</evidence>
<sequence length="220" mass="24238">MKILVIVWAALSFVLFAAGVLLVVFSILWRDAGDVVLRFLLPFLSLDLTISLGISYLIATLISIPAFFMPPTRLLPLRVLAGYCLIIAVFTLISASVIWVFSLRELDNCADLWKQGGPKIQQELQDRFSCCGYWNSTSTGQFAAPQGFCADRVFALTQPGCMAKVTDEADHHLNFAFTSIYACEGVIIAFALATGCLIKERKVVERFRLIDEKRGGGGFA</sequence>
<gene>
    <name evidence="2" type="ORF">MKK02DRAFT_44924</name>
</gene>
<dbReference type="AlphaFoldDB" id="A0AA38HC36"/>
<keyword evidence="1" id="KW-0812">Transmembrane</keyword>
<dbReference type="Proteomes" id="UP001164286">
    <property type="component" value="Unassembled WGS sequence"/>
</dbReference>
<feature type="transmembrane region" description="Helical" evidence="1">
    <location>
        <begin position="7"/>
        <end position="28"/>
    </location>
</feature>
<comment type="caution">
    <text evidence="2">The sequence shown here is derived from an EMBL/GenBank/DDBJ whole genome shotgun (WGS) entry which is preliminary data.</text>
</comment>
<evidence type="ECO:0000313" key="2">
    <source>
        <dbReference type="EMBL" id="KAI9636221.1"/>
    </source>
</evidence>
<keyword evidence="3" id="KW-1185">Reference proteome</keyword>